<dbReference type="AlphaFoldDB" id="A0A368S9A6"/>
<evidence type="ECO:0000256" key="1">
    <source>
        <dbReference type="ARBA" id="ARBA00022737"/>
    </source>
</evidence>
<dbReference type="InterPro" id="IPR032675">
    <property type="entry name" value="LRR_dom_sf"/>
</dbReference>
<dbReference type="PRINTS" id="PR00364">
    <property type="entry name" value="DISEASERSIST"/>
</dbReference>
<dbReference type="InterPro" id="IPR002182">
    <property type="entry name" value="NB-ARC"/>
</dbReference>
<dbReference type="PANTHER" id="PTHR23155">
    <property type="entry name" value="DISEASE RESISTANCE PROTEIN RP"/>
    <property type="match status" value="1"/>
</dbReference>
<dbReference type="KEGG" id="sita:101769843"/>
<dbReference type="Gene3D" id="3.40.50.300">
    <property type="entry name" value="P-loop containing nucleotide triphosphate hydrolases"/>
    <property type="match status" value="1"/>
</dbReference>
<protein>
    <submittedName>
        <fullName evidence="5">Uncharacterized protein</fullName>
    </submittedName>
</protein>
<dbReference type="EMBL" id="CM003535">
    <property type="protein sequence ID" value="RCV38951.1"/>
    <property type="molecule type" value="Genomic_DNA"/>
</dbReference>
<dbReference type="InterPro" id="IPR027417">
    <property type="entry name" value="P-loop_NTPase"/>
</dbReference>
<dbReference type="Pfam" id="PF23598">
    <property type="entry name" value="LRR_14"/>
    <property type="match status" value="1"/>
</dbReference>
<evidence type="ECO:0000313" key="5">
    <source>
        <dbReference type="EMBL" id="RCV38951.1"/>
    </source>
</evidence>
<sequence>MISSASRALPKSQLQQEVVAMDLGVMAPAEEQGKEVNEIAPAASEQQQETQERHQMPPAASENKEKEEVAKIDEVLSWLKPLPAKITELLESAGPRRVRDHPERRALEFMKMELTDLVDSLKSMLPPLQDGRVGAELKMDWLNRLILFARDAHSLVKQVSDSRLHTLLRRATQFFRRSNKVLMYMAEESFRAAEYASKYRCLLLASSSSVASGSSDHALPPCSDHLLFGIDRPIKKLLGWLTSQEETEERGLKFIAIVGAAGMGKTTLAMELHRRLQCQASGGYNSFQCNAVAQVSNSTRRMELLLRDILSRISYGTSPLLPSDQSPSKTTELLVYRVREYLQDKRYFILIDDLWHREDWEEIKGAFPNNNLDSRLLITTRVESIAWSCCSDSKGLLVHEMKPLNQMDSERLLLVKAFGSVDGCPSDSMKLFCDKILMTCQGIPLFVTGTADWLKEQLQLQQKQQRYAICSEEQVPQLPELFEQELSSAFDDLPSELPELFGQELSSAFGDLPSELPELFEQELSSAFDDLPSELTTVFLCMSMFPYCYSFEKDHLILKWISECHTSWPEYYVIRKRKEEGNEYFSQLVDRNVISSAAANCKPGLSEDEACQWHINQFMQQFLASKSAKIGFAFTSTTLTGNVTRMPRRLALHHPDPLLPSEIQTKDLSQTRWLTVSGSVSAIPVNMFVNLVVLDLEGWDNFNNQDLEEICRGKMFVLEYLSIRKTRVSKLPHEIKDLQNLMILDVSCTTISVLPSGVFKLKRLYHLDLRGTAIRKLTNEIVGLQSTLHALLVGDEGMINSVEAATWVPHDIQRFHALHTLATIDLTGQAESFIQALGDLHTLRVLAVTWSFHQSTDRACRQALESSIQKLHRLESLTIHCGLGCSMEFLGVSDNCRPWTLEKFKVTAGRFARVPRWIDNYQKLLRFVQITVCRLETDDLKRLGELLQLQFLTLGLDFVPEEAIVIDKAGFSELQRFSVDCQMPWLTFKTGAMRKLRYLQLTFNTCPASSQTQTNVPSGIGSLQSLSEVALCYNARYSTRPSVKATVEAARKQVAENPNQIDLFINGHQDYDVQEADEETENANGTIRRVDAETKCDARAVLEEASRRTTEEYQSEIEAEADARSDS</sequence>
<feature type="domain" description="NB-ARC" evidence="3">
    <location>
        <begin position="233"/>
        <end position="395"/>
    </location>
</feature>
<dbReference type="GO" id="GO:0051707">
    <property type="term" value="P:response to other organism"/>
    <property type="evidence" value="ECO:0007669"/>
    <property type="project" value="UniProtKB-ARBA"/>
</dbReference>
<dbReference type="InterPro" id="IPR055414">
    <property type="entry name" value="LRR_R13L4/SHOC2-like"/>
</dbReference>
<dbReference type="Pfam" id="PF00931">
    <property type="entry name" value="NB-ARC"/>
    <property type="match status" value="1"/>
</dbReference>
<keyword evidence="1" id="KW-0677">Repeat</keyword>
<dbReference type="InterPro" id="IPR044974">
    <property type="entry name" value="Disease_R_plants"/>
</dbReference>
<feature type="domain" description="Disease resistance R13L4/SHOC-2-like LRR" evidence="4">
    <location>
        <begin position="764"/>
        <end position="1060"/>
    </location>
</feature>
<organism evidence="5">
    <name type="scientific">Setaria italica</name>
    <name type="common">Foxtail millet</name>
    <name type="synonym">Panicum italicum</name>
    <dbReference type="NCBI Taxonomy" id="4555"/>
    <lineage>
        <taxon>Eukaryota</taxon>
        <taxon>Viridiplantae</taxon>
        <taxon>Streptophyta</taxon>
        <taxon>Embryophyta</taxon>
        <taxon>Tracheophyta</taxon>
        <taxon>Spermatophyta</taxon>
        <taxon>Magnoliopsida</taxon>
        <taxon>Liliopsida</taxon>
        <taxon>Poales</taxon>
        <taxon>Poaceae</taxon>
        <taxon>PACMAD clade</taxon>
        <taxon>Panicoideae</taxon>
        <taxon>Panicodae</taxon>
        <taxon>Paniceae</taxon>
        <taxon>Cenchrinae</taxon>
        <taxon>Setaria</taxon>
    </lineage>
</organism>
<evidence type="ECO:0000256" key="2">
    <source>
        <dbReference type="SAM" id="MobiDB-lite"/>
    </source>
</evidence>
<evidence type="ECO:0000259" key="4">
    <source>
        <dbReference type="Pfam" id="PF23598"/>
    </source>
</evidence>
<dbReference type="GO" id="GO:0006952">
    <property type="term" value="P:defense response"/>
    <property type="evidence" value="ECO:0007669"/>
    <property type="project" value="UniProtKB-KW"/>
</dbReference>
<dbReference type="SUPFAM" id="SSF52047">
    <property type="entry name" value="RNI-like"/>
    <property type="match status" value="1"/>
</dbReference>
<reference evidence="5" key="1">
    <citation type="journal article" date="2012" name="Nat. Biotechnol.">
        <title>Reference genome sequence of the model plant Setaria.</title>
        <authorList>
            <person name="Bennetzen J.L."/>
            <person name="Schmutz J."/>
            <person name="Wang H."/>
            <person name="Percifield R."/>
            <person name="Hawkins J."/>
            <person name="Pontaroli A.C."/>
            <person name="Estep M."/>
            <person name="Feng L."/>
            <person name="Vaughn J.N."/>
            <person name="Grimwood J."/>
            <person name="Jenkins J."/>
            <person name="Barry K."/>
            <person name="Lindquist E."/>
            <person name="Hellsten U."/>
            <person name="Deshpande S."/>
            <person name="Wang X."/>
            <person name="Wu X."/>
            <person name="Mitros T."/>
            <person name="Triplett J."/>
            <person name="Yang X."/>
            <person name="Ye C.Y."/>
            <person name="Mauro-Herrera M."/>
            <person name="Wang L."/>
            <person name="Li P."/>
            <person name="Sharma M."/>
            <person name="Sharma R."/>
            <person name="Ronald P.C."/>
            <person name="Panaud O."/>
            <person name="Kellogg E.A."/>
            <person name="Brutnell T.P."/>
            <person name="Doust A.N."/>
            <person name="Tuskan G.A."/>
            <person name="Rokhsar D."/>
            <person name="Devos K.M."/>
        </authorList>
    </citation>
    <scope>NUCLEOTIDE SEQUENCE [LARGE SCALE GENOMIC DNA]</scope>
    <source>
        <strain evidence="5">Yugu1</strain>
    </source>
</reference>
<feature type="region of interest" description="Disordered" evidence="2">
    <location>
        <begin position="29"/>
        <end position="67"/>
    </location>
</feature>
<accession>A0A368S9A6</accession>
<dbReference type="SUPFAM" id="SSF52540">
    <property type="entry name" value="P-loop containing nucleoside triphosphate hydrolases"/>
    <property type="match status" value="1"/>
</dbReference>
<name>A0A368S9A6_SETIT</name>
<evidence type="ECO:0000259" key="3">
    <source>
        <dbReference type="Pfam" id="PF00931"/>
    </source>
</evidence>
<proteinExistence type="predicted"/>
<dbReference type="GO" id="GO:0043531">
    <property type="term" value="F:ADP binding"/>
    <property type="evidence" value="ECO:0007669"/>
    <property type="project" value="InterPro"/>
</dbReference>
<dbReference type="Gene3D" id="3.80.10.10">
    <property type="entry name" value="Ribonuclease Inhibitor"/>
    <property type="match status" value="1"/>
</dbReference>
<feature type="region of interest" description="Disordered" evidence="2">
    <location>
        <begin position="1105"/>
        <end position="1127"/>
    </location>
</feature>
<gene>
    <name evidence="5" type="ORF">SETIT_8G184000v2</name>
</gene>
<dbReference type="PANTHER" id="PTHR23155:SF957">
    <property type="entry name" value="OS11G0606800 PROTEIN"/>
    <property type="match status" value="1"/>
</dbReference>
<reference evidence="5" key="2">
    <citation type="submission" date="2015-07" db="EMBL/GenBank/DDBJ databases">
        <authorList>
            <person name="Noorani M."/>
        </authorList>
    </citation>
    <scope>NUCLEOTIDE SEQUENCE</scope>
    <source>
        <strain evidence="5">Yugu1</strain>
    </source>
</reference>
<dbReference type="OrthoDB" id="689447at2759"/>